<evidence type="ECO:0000313" key="5">
    <source>
        <dbReference type="Proteomes" id="UP000184147"/>
    </source>
</evidence>
<dbReference type="PROSITE" id="PS50930">
    <property type="entry name" value="HTH_LYTTR"/>
    <property type="match status" value="1"/>
</dbReference>
<dbReference type="InterPro" id="IPR001789">
    <property type="entry name" value="Sig_transdc_resp-reg_receiver"/>
</dbReference>
<dbReference type="GO" id="GO:0003677">
    <property type="term" value="F:DNA binding"/>
    <property type="evidence" value="ECO:0007669"/>
    <property type="project" value="InterPro"/>
</dbReference>
<dbReference type="EMBL" id="FQVQ01000001">
    <property type="protein sequence ID" value="SHE86398.1"/>
    <property type="molecule type" value="Genomic_DNA"/>
</dbReference>
<name>A0A1M4WYS6_9FLAO</name>
<dbReference type="InterPro" id="IPR007492">
    <property type="entry name" value="LytTR_DNA-bd_dom"/>
</dbReference>
<feature type="domain" description="HTH LytTR-type" evidence="3">
    <location>
        <begin position="135"/>
        <end position="233"/>
    </location>
</feature>
<keyword evidence="5" id="KW-1185">Reference proteome</keyword>
<evidence type="ECO:0000259" key="2">
    <source>
        <dbReference type="PROSITE" id="PS50110"/>
    </source>
</evidence>
<feature type="modified residue" description="4-aspartylphosphate" evidence="1">
    <location>
        <position position="54"/>
    </location>
</feature>
<evidence type="ECO:0000313" key="4">
    <source>
        <dbReference type="EMBL" id="SHE86398.1"/>
    </source>
</evidence>
<dbReference type="RefSeq" id="WP_073361142.1">
    <property type="nucleotide sequence ID" value="NZ_FQVQ01000001.1"/>
</dbReference>
<dbReference type="SMART" id="SM00850">
    <property type="entry name" value="LytTR"/>
    <property type="match status" value="1"/>
</dbReference>
<dbReference type="PROSITE" id="PS50110">
    <property type="entry name" value="RESPONSE_REGULATORY"/>
    <property type="match status" value="1"/>
</dbReference>
<dbReference type="Gene3D" id="2.40.50.1020">
    <property type="entry name" value="LytTr DNA-binding domain"/>
    <property type="match status" value="1"/>
</dbReference>
<sequence>MKCIIVDDELLAREVLSHLVLKTPDLMIDGVFTNAIEVMKYLNTNPGLDVIFLDIHMPNFSGFDFLQTIKNPPLVILVTNDKNLALEAFNFDCIVDYLVKPITQSRFEKAMQRVRQKKAVPASQKSVTPKIAQEIYVNIDKRLIKIDLNSIDYIKANGDYVIIKTETQNYVVHTTLSKLQAKLPPEVFVKTHRSFIINCAKIIDIKDSTVLIGKEIIPVSKNNRINLIERINLI</sequence>
<dbReference type="Proteomes" id="UP000184147">
    <property type="component" value="Unassembled WGS sequence"/>
</dbReference>
<reference evidence="4 5" key="1">
    <citation type="submission" date="2016-11" db="EMBL/GenBank/DDBJ databases">
        <authorList>
            <person name="Jaros S."/>
            <person name="Januszkiewicz K."/>
            <person name="Wedrychowicz H."/>
        </authorList>
    </citation>
    <scope>NUCLEOTIDE SEQUENCE [LARGE SCALE GENOMIC DNA]</scope>
    <source>
        <strain evidence="4 5">DSM 25660</strain>
    </source>
</reference>
<feature type="domain" description="Response regulatory" evidence="2">
    <location>
        <begin position="2"/>
        <end position="115"/>
    </location>
</feature>
<dbReference type="OrthoDB" id="2168082at2"/>
<gene>
    <name evidence="4" type="ORF">SAMN05444377_101471</name>
</gene>
<accession>A0A1M4WYS6</accession>
<dbReference type="InterPro" id="IPR011006">
    <property type="entry name" value="CheY-like_superfamily"/>
</dbReference>
<dbReference type="PANTHER" id="PTHR37299:SF1">
    <property type="entry name" value="STAGE 0 SPORULATION PROTEIN A HOMOLOG"/>
    <property type="match status" value="1"/>
</dbReference>
<dbReference type="GO" id="GO:0000156">
    <property type="term" value="F:phosphorelay response regulator activity"/>
    <property type="evidence" value="ECO:0007669"/>
    <property type="project" value="InterPro"/>
</dbReference>
<dbReference type="SUPFAM" id="SSF52172">
    <property type="entry name" value="CheY-like"/>
    <property type="match status" value="1"/>
</dbReference>
<dbReference type="STRING" id="1124188.SAMN05444377_101471"/>
<dbReference type="SMART" id="SM00448">
    <property type="entry name" value="REC"/>
    <property type="match status" value="1"/>
</dbReference>
<organism evidence="4 5">
    <name type="scientific">Flavobacterium fontis</name>
    <dbReference type="NCBI Taxonomy" id="1124188"/>
    <lineage>
        <taxon>Bacteria</taxon>
        <taxon>Pseudomonadati</taxon>
        <taxon>Bacteroidota</taxon>
        <taxon>Flavobacteriia</taxon>
        <taxon>Flavobacteriales</taxon>
        <taxon>Flavobacteriaceae</taxon>
        <taxon>Flavobacterium</taxon>
    </lineage>
</organism>
<dbReference type="PANTHER" id="PTHR37299">
    <property type="entry name" value="TRANSCRIPTIONAL REGULATOR-RELATED"/>
    <property type="match status" value="1"/>
</dbReference>
<dbReference type="Pfam" id="PF04397">
    <property type="entry name" value="LytTR"/>
    <property type="match status" value="1"/>
</dbReference>
<dbReference type="Pfam" id="PF00072">
    <property type="entry name" value="Response_reg"/>
    <property type="match status" value="1"/>
</dbReference>
<proteinExistence type="predicted"/>
<keyword evidence="1" id="KW-0597">Phosphoprotein</keyword>
<dbReference type="AlphaFoldDB" id="A0A1M4WYS6"/>
<dbReference type="InterPro" id="IPR046947">
    <property type="entry name" value="LytR-like"/>
</dbReference>
<evidence type="ECO:0000259" key="3">
    <source>
        <dbReference type="PROSITE" id="PS50930"/>
    </source>
</evidence>
<dbReference type="Gene3D" id="3.40.50.2300">
    <property type="match status" value="1"/>
</dbReference>
<protein>
    <submittedName>
        <fullName evidence="4">Two component transcriptional regulator, LytTR family</fullName>
    </submittedName>
</protein>
<evidence type="ECO:0000256" key="1">
    <source>
        <dbReference type="PROSITE-ProRule" id="PRU00169"/>
    </source>
</evidence>